<accession>A0A382U245</accession>
<organism evidence="1">
    <name type="scientific">marine metagenome</name>
    <dbReference type="NCBI Taxonomy" id="408172"/>
    <lineage>
        <taxon>unclassified sequences</taxon>
        <taxon>metagenomes</taxon>
        <taxon>ecological metagenomes</taxon>
    </lineage>
</organism>
<evidence type="ECO:0000313" key="1">
    <source>
        <dbReference type="EMBL" id="SVD28333.1"/>
    </source>
</evidence>
<name>A0A382U245_9ZZZZ</name>
<proteinExistence type="predicted"/>
<dbReference type="AlphaFoldDB" id="A0A382U245"/>
<reference evidence="1" key="1">
    <citation type="submission" date="2018-05" db="EMBL/GenBank/DDBJ databases">
        <authorList>
            <person name="Lanie J.A."/>
            <person name="Ng W.-L."/>
            <person name="Kazmierczak K.M."/>
            <person name="Andrzejewski T.M."/>
            <person name="Davidsen T.M."/>
            <person name="Wayne K.J."/>
            <person name="Tettelin H."/>
            <person name="Glass J.I."/>
            <person name="Rusch D."/>
            <person name="Podicherti R."/>
            <person name="Tsui H.-C.T."/>
            <person name="Winkler M.E."/>
        </authorList>
    </citation>
    <scope>NUCLEOTIDE SEQUENCE</scope>
</reference>
<dbReference type="SUPFAM" id="SSF50998">
    <property type="entry name" value="Quinoprotein alcohol dehydrogenase-like"/>
    <property type="match status" value="1"/>
</dbReference>
<dbReference type="InterPro" id="IPR011047">
    <property type="entry name" value="Quinoprotein_ADH-like_sf"/>
</dbReference>
<gene>
    <name evidence="1" type="ORF">METZ01_LOCUS381187</name>
</gene>
<sequence>MGADIKQTDDGGYIVAGCYDKKAWMMKTDVYGKKQWEKTYSLGVNIPHRLLAPWAVIQTSDGGYLLASHKGVLKTDSSGTMLWKIKGFPGNAGQDPNYEDVIEHSNGNYYLVGGP</sequence>
<feature type="non-terminal residue" evidence="1">
    <location>
        <position position="115"/>
    </location>
</feature>
<evidence type="ECO:0008006" key="2">
    <source>
        <dbReference type="Google" id="ProtNLM"/>
    </source>
</evidence>
<protein>
    <recommendedName>
        <fullName evidence="2">Bulb-type lectin domain-containing protein</fullName>
    </recommendedName>
</protein>
<dbReference type="EMBL" id="UINC01140915">
    <property type="protein sequence ID" value="SVD28333.1"/>
    <property type="molecule type" value="Genomic_DNA"/>
</dbReference>